<evidence type="ECO:0000313" key="3">
    <source>
        <dbReference type="Proteomes" id="UP000016922"/>
    </source>
</evidence>
<dbReference type="RefSeq" id="XP_008085723.1">
    <property type="nucleotide sequence ID" value="XM_008087532.1"/>
</dbReference>
<dbReference type="GeneID" id="19461503"/>
<dbReference type="KEGG" id="glz:GLAREA_02446"/>
<protein>
    <submittedName>
        <fullName evidence="2">Uncharacterized protein</fullName>
    </submittedName>
</protein>
<dbReference type="Proteomes" id="UP000016922">
    <property type="component" value="Unassembled WGS sequence"/>
</dbReference>
<dbReference type="AlphaFoldDB" id="S3DJ05"/>
<accession>S3DJ05</accession>
<dbReference type="EMBL" id="KE145370">
    <property type="protein sequence ID" value="EPE26533.1"/>
    <property type="molecule type" value="Genomic_DNA"/>
</dbReference>
<feature type="compositionally biased region" description="Polar residues" evidence="1">
    <location>
        <begin position="260"/>
        <end position="281"/>
    </location>
</feature>
<evidence type="ECO:0000313" key="2">
    <source>
        <dbReference type="EMBL" id="EPE26533.1"/>
    </source>
</evidence>
<feature type="compositionally biased region" description="Basic and acidic residues" evidence="1">
    <location>
        <begin position="247"/>
        <end position="258"/>
    </location>
</feature>
<proteinExistence type="predicted"/>
<name>S3DJ05_GLAL2</name>
<dbReference type="HOGENOM" id="CLU_488371_0_0_1"/>
<sequence length="558" mass="62585">MSFGVGIGDICLILDGIITICKNASETKQILLAAQRDVSMLRSTVLLLRDEIGDERLFVKSGNTERVSTIRSSLKPLKNDVREIQEMLTSYTNPAPKFLDKVRYATLDKNRFDDLREKFTGHRINIIVILNLIISRRQKGQSSVLYQINENQTKSSLRQQDEIRKLRKSLENNGEKTSQSLEEILQLLKGDLSLPKASPKLDPQSILKQMEEHLAAKGVTGEAAREQLLPLKREIDRILDVGTTSHDSLKEESPREPAKQTPSPKSRLSTSSLPCRPPSTSRRSKSGIKGYSRILCVDENHGKISRTRVAHGTGEWIFKRVDSKGLYVNETIPPASVPSSEVHNITNSSRYSWANDYPNEVIRIVNRSKAQTVLKICHQDFVTYDFILCFTESTADAIRSLRADAASKHPDILARNTVKLLTSPSDTSGGQYLLSLPRGQLRSEMRKLIDNFRDEEFGNWYQAASVPSAARFRTLQFVMDLRNIPRGSKEHGYSLAEIPKVKEWEKETGCVIRITKMVGGEKCLISVIGPTGSHVGDNGSGINSLLHRVEGFFKERSS</sequence>
<dbReference type="OrthoDB" id="10305912at2759"/>
<evidence type="ECO:0000256" key="1">
    <source>
        <dbReference type="SAM" id="MobiDB-lite"/>
    </source>
</evidence>
<keyword evidence="3" id="KW-1185">Reference proteome</keyword>
<gene>
    <name evidence="2" type="ORF">GLAREA_02446</name>
</gene>
<reference evidence="2 3" key="1">
    <citation type="journal article" date="2013" name="BMC Genomics">
        <title>Genomics-driven discovery of the pneumocandin biosynthetic gene cluster in the fungus Glarea lozoyensis.</title>
        <authorList>
            <person name="Chen L."/>
            <person name="Yue Q."/>
            <person name="Zhang X."/>
            <person name="Xiang M."/>
            <person name="Wang C."/>
            <person name="Li S."/>
            <person name="Che Y."/>
            <person name="Ortiz-Lopez F.J."/>
            <person name="Bills G.F."/>
            <person name="Liu X."/>
            <person name="An Z."/>
        </authorList>
    </citation>
    <scope>NUCLEOTIDE SEQUENCE [LARGE SCALE GENOMIC DNA]</scope>
    <source>
        <strain evidence="3">ATCC 20868 / MF5171</strain>
    </source>
</reference>
<organism evidence="2 3">
    <name type="scientific">Glarea lozoyensis (strain ATCC 20868 / MF5171)</name>
    <dbReference type="NCBI Taxonomy" id="1116229"/>
    <lineage>
        <taxon>Eukaryota</taxon>
        <taxon>Fungi</taxon>
        <taxon>Dikarya</taxon>
        <taxon>Ascomycota</taxon>
        <taxon>Pezizomycotina</taxon>
        <taxon>Leotiomycetes</taxon>
        <taxon>Helotiales</taxon>
        <taxon>Helotiaceae</taxon>
        <taxon>Glarea</taxon>
    </lineage>
</organism>
<feature type="region of interest" description="Disordered" evidence="1">
    <location>
        <begin position="243"/>
        <end position="286"/>
    </location>
</feature>